<protein>
    <submittedName>
        <fullName evidence="1">Uncharacterized protein</fullName>
    </submittedName>
</protein>
<name>A0ABQ9G876_9NEOP</name>
<organism evidence="1 2">
    <name type="scientific">Dryococelus australis</name>
    <dbReference type="NCBI Taxonomy" id="614101"/>
    <lineage>
        <taxon>Eukaryota</taxon>
        <taxon>Metazoa</taxon>
        <taxon>Ecdysozoa</taxon>
        <taxon>Arthropoda</taxon>
        <taxon>Hexapoda</taxon>
        <taxon>Insecta</taxon>
        <taxon>Pterygota</taxon>
        <taxon>Neoptera</taxon>
        <taxon>Polyneoptera</taxon>
        <taxon>Phasmatodea</taxon>
        <taxon>Verophasmatodea</taxon>
        <taxon>Anareolatae</taxon>
        <taxon>Phasmatidae</taxon>
        <taxon>Eurycanthinae</taxon>
        <taxon>Dryococelus</taxon>
    </lineage>
</organism>
<keyword evidence="2" id="KW-1185">Reference proteome</keyword>
<reference evidence="1 2" key="1">
    <citation type="submission" date="2023-02" db="EMBL/GenBank/DDBJ databases">
        <title>LHISI_Scaffold_Assembly.</title>
        <authorList>
            <person name="Stuart O.P."/>
            <person name="Cleave R."/>
            <person name="Magrath M.J.L."/>
            <person name="Mikheyev A.S."/>
        </authorList>
    </citation>
    <scope>NUCLEOTIDE SEQUENCE [LARGE SCALE GENOMIC DNA]</scope>
    <source>
        <strain evidence="1">Daus_M_001</strain>
        <tissue evidence="1">Leg muscle</tissue>
    </source>
</reference>
<dbReference type="Proteomes" id="UP001159363">
    <property type="component" value="Chromosome 13"/>
</dbReference>
<dbReference type="EMBL" id="JARBHB010000014">
    <property type="protein sequence ID" value="KAJ8868644.1"/>
    <property type="molecule type" value="Genomic_DNA"/>
</dbReference>
<proteinExistence type="predicted"/>
<evidence type="ECO:0000313" key="1">
    <source>
        <dbReference type="EMBL" id="KAJ8868644.1"/>
    </source>
</evidence>
<evidence type="ECO:0000313" key="2">
    <source>
        <dbReference type="Proteomes" id="UP001159363"/>
    </source>
</evidence>
<comment type="caution">
    <text evidence="1">The sequence shown here is derived from an EMBL/GenBank/DDBJ whole genome shotgun (WGS) entry which is preliminary data.</text>
</comment>
<gene>
    <name evidence="1" type="ORF">PR048_030183</name>
</gene>
<accession>A0ABQ9G876</accession>
<sequence length="99" mass="11290">MHLHLPVRGHLVIEEEVVQDGMGRNLQCSCIYVDAPKLQDLHRLVERELQMVLCGVASHHVITQVGEVITMFFEKCQDLQDMQSAIFRIAHQQVHGAFS</sequence>